<dbReference type="InterPro" id="IPR024134">
    <property type="entry name" value="SOD_Cu/Zn_/chaperone"/>
</dbReference>
<dbReference type="SUPFAM" id="SSF49329">
    <property type="entry name" value="Cu,Zn superoxide dismutase-like"/>
    <property type="match status" value="1"/>
</dbReference>
<evidence type="ECO:0000259" key="3">
    <source>
        <dbReference type="Pfam" id="PF00080"/>
    </source>
</evidence>
<name>A0A6G7YMD9_9SPHN</name>
<gene>
    <name evidence="4" type="ORF">G7077_02200</name>
</gene>
<reference evidence="4 5" key="1">
    <citation type="submission" date="2020-03" db="EMBL/GenBank/DDBJ databases">
        <title>Sphingomonas sp. nov., isolated from fish.</title>
        <authorList>
            <person name="Hyun D.-W."/>
            <person name="Bae J.-W."/>
        </authorList>
    </citation>
    <scope>NUCLEOTIDE SEQUENCE [LARGE SCALE GENOMIC DNA]</scope>
    <source>
        <strain evidence="4 5">HDW15B</strain>
    </source>
</reference>
<dbReference type="RefSeq" id="WP_166410297.1">
    <property type="nucleotide sequence ID" value="NZ_CP049869.1"/>
</dbReference>
<dbReference type="KEGG" id="spii:G7077_02200"/>
<dbReference type="Gene3D" id="2.60.40.200">
    <property type="entry name" value="Superoxide dismutase, copper/zinc binding domain"/>
    <property type="match status" value="1"/>
</dbReference>
<protein>
    <submittedName>
        <fullName evidence="4">Superoxide dismutase family protein</fullName>
    </submittedName>
</protein>
<sequence length="175" mass="18003">MQIKLVAALAPVALAACTATGEPRGGPVSNIVNGAGQQIGTVRAWDTPGGVTFRIEASKLPAGIHGVHVHTKGRCDGPAFESAGGHWNPTDRKHGLQNPDGAHAGDMPNVTAAGNGWVRESVTLPNATYAQLMDADGSSLMIHSAADDYRTDPSGNSGTRIACAVLQPMPVPPVR</sequence>
<proteinExistence type="inferred from homology"/>
<dbReference type="EMBL" id="CP049869">
    <property type="protein sequence ID" value="QIK77902.1"/>
    <property type="molecule type" value="Genomic_DNA"/>
</dbReference>
<keyword evidence="5" id="KW-1185">Reference proteome</keyword>
<dbReference type="CDD" id="cd00305">
    <property type="entry name" value="Cu-Zn_Superoxide_Dismutase"/>
    <property type="match status" value="1"/>
</dbReference>
<evidence type="ECO:0000313" key="4">
    <source>
        <dbReference type="EMBL" id="QIK77902.1"/>
    </source>
</evidence>
<evidence type="ECO:0000256" key="2">
    <source>
        <dbReference type="SAM" id="SignalP"/>
    </source>
</evidence>
<evidence type="ECO:0000313" key="5">
    <source>
        <dbReference type="Proteomes" id="UP000503222"/>
    </source>
</evidence>
<dbReference type="GO" id="GO:0006801">
    <property type="term" value="P:superoxide metabolic process"/>
    <property type="evidence" value="ECO:0007669"/>
    <property type="project" value="InterPro"/>
</dbReference>
<dbReference type="InterPro" id="IPR001424">
    <property type="entry name" value="SOD_Cu_Zn_dom"/>
</dbReference>
<dbReference type="Pfam" id="PF00080">
    <property type="entry name" value="Sod_Cu"/>
    <property type="match status" value="1"/>
</dbReference>
<organism evidence="4 5">
    <name type="scientific">Sphingomonas piscis</name>
    <dbReference type="NCBI Taxonomy" id="2714943"/>
    <lineage>
        <taxon>Bacteria</taxon>
        <taxon>Pseudomonadati</taxon>
        <taxon>Pseudomonadota</taxon>
        <taxon>Alphaproteobacteria</taxon>
        <taxon>Sphingomonadales</taxon>
        <taxon>Sphingomonadaceae</taxon>
        <taxon>Sphingomonas</taxon>
    </lineage>
</organism>
<dbReference type="Proteomes" id="UP000503222">
    <property type="component" value="Chromosome"/>
</dbReference>
<dbReference type="InterPro" id="IPR036423">
    <property type="entry name" value="SOD-like_Cu/Zn_dom_sf"/>
</dbReference>
<feature type="domain" description="Superoxide dismutase copper/zinc binding" evidence="3">
    <location>
        <begin position="40"/>
        <end position="165"/>
    </location>
</feature>
<feature type="chain" id="PRO_5026083492" evidence="2">
    <location>
        <begin position="16"/>
        <end position="175"/>
    </location>
</feature>
<dbReference type="GO" id="GO:0005507">
    <property type="term" value="F:copper ion binding"/>
    <property type="evidence" value="ECO:0007669"/>
    <property type="project" value="InterPro"/>
</dbReference>
<dbReference type="PANTHER" id="PTHR10003">
    <property type="entry name" value="SUPEROXIDE DISMUTASE CU-ZN -RELATED"/>
    <property type="match status" value="1"/>
</dbReference>
<dbReference type="AlphaFoldDB" id="A0A6G7YMD9"/>
<dbReference type="PROSITE" id="PS51257">
    <property type="entry name" value="PROKAR_LIPOPROTEIN"/>
    <property type="match status" value="1"/>
</dbReference>
<accession>A0A6G7YMD9</accession>
<keyword evidence="2" id="KW-0732">Signal</keyword>
<feature type="signal peptide" evidence="2">
    <location>
        <begin position="1"/>
        <end position="15"/>
    </location>
</feature>
<evidence type="ECO:0000256" key="1">
    <source>
        <dbReference type="ARBA" id="ARBA00010457"/>
    </source>
</evidence>
<comment type="similarity">
    <text evidence="1">Belongs to the Cu-Zn superoxide dismutase family.</text>
</comment>